<dbReference type="Proteomes" id="UP000677054">
    <property type="component" value="Unassembled WGS sequence"/>
</dbReference>
<evidence type="ECO:0000256" key="1">
    <source>
        <dbReference type="ARBA" id="ARBA00004123"/>
    </source>
</evidence>
<dbReference type="GO" id="GO:0000124">
    <property type="term" value="C:SAGA complex"/>
    <property type="evidence" value="ECO:0007669"/>
    <property type="project" value="TreeGrafter"/>
</dbReference>
<name>A0A7R8X121_9CRUS</name>
<comment type="subcellular location">
    <subcellularLocation>
        <location evidence="1">Nucleus</location>
    </subcellularLocation>
</comment>
<dbReference type="Pfam" id="PF02291">
    <property type="entry name" value="TFIID-31kDa"/>
    <property type="match status" value="1"/>
</dbReference>
<gene>
    <name evidence="6" type="ORF">DSTB1V02_LOCUS621</name>
</gene>
<dbReference type="GO" id="GO:0051123">
    <property type="term" value="P:RNA polymerase II preinitiation complex assembly"/>
    <property type="evidence" value="ECO:0007669"/>
    <property type="project" value="TreeGrafter"/>
</dbReference>
<protein>
    <recommendedName>
        <fullName evidence="8">Transcription initiation factor TFIID subunit 9</fullName>
    </recommendedName>
</protein>
<comment type="similarity">
    <text evidence="2">Belongs to the TAF9 family.</text>
</comment>
<dbReference type="CDD" id="cd07979">
    <property type="entry name" value="HFD_TAF9"/>
    <property type="match status" value="1"/>
</dbReference>
<dbReference type="GO" id="GO:0003713">
    <property type="term" value="F:transcription coactivator activity"/>
    <property type="evidence" value="ECO:0007669"/>
    <property type="project" value="TreeGrafter"/>
</dbReference>
<dbReference type="EMBL" id="CAJPEV010000045">
    <property type="protein sequence ID" value="CAG0879499.1"/>
    <property type="molecule type" value="Genomic_DNA"/>
</dbReference>
<evidence type="ECO:0000256" key="3">
    <source>
        <dbReference type="ARBA" id="ARBA00023015"/>
    </source>
</evidence>
<dbReference type="Gene3D" id="1.10.20.10">
    <property type="entry name" value="Histone, subunit A"/>
    <property type="match status" value="1"/>
</dbReference>
<accession>A0A7R8X121</accession>
<reference evidence="6" key="1">
    <citation type="submission" date="2020-11" db="EMBL/GenBank/DDBJ databases">
        <authorList>
            <person name="Tran Van P."/>
        </authorList>
    </citation>
    <scope>NUCLEOTIDE SEQUENCE</scope>
</reference>
<dbReference type="OrthoDB" id="341924at2759"/>
<dbReference type="EMBL" id="LR899562">
    <property type="protein sequence ID" value="CAD7240601.1"/>
    <property type="molecule type" value="Genomic_DNA"/>
</dbReference>
<dbReference type="PANTHER" id="PTHR48068">
    <property type="entry name" value="TAF9 RNA POLYMERASE II, TATA BOX-BINDING PROTEIN (TBP)-ASSOCIATED FACTOR"/>
    <property type="match status" value="1"/>
</dbReference>
<dbReference type="GO" id="GO:0046982">
    <property type="term" value="F:protein heterodimerization activity"/>
    <property type="evidence" value="ECO:0007669"/>
    <property type="project" value="InterPro"/>
</dbReference>
<evidence type="ECO:0000256" key="5">
    <source>
        <dbReference type="ARBA" id="ARBA00023242"/>
    </source>
</evidence>
<evidence type="ECO:0008006" key="8">
    <source>
        <dbReference type="Google" id="ProtNLM"/>
    </source>
</evidence>
<keyword evidence="5" id="KW-0539">Nucleus</keyword>
<evidence type="ECO:0000256" key="4">
    <source>
        <dbReference type="ARBA" id="ARBA00023163"/>
    </source>
</evidence>
<keyword evidence="4" id="KW-0804">Transcription</keyword>
<keyword evidence="3" id="KW-0805">Transcription regulation</keyword>
<dbReference type="InterPro" id="IPR009072">
    <property type="entry name" value="Histone-fold"/>
</dbReference>
<organism evidence="6">
    <name type="scientific">Darwinula stevensoni</name>
    <dbReference type="NCBI Taxonomy" id="69355"/>
    <lineage>
        <taxon>Eukaryota</taxon>
        <taxon>Metazoa</taxon>
        <taxon>Ecdysozoa</taxon>
        <taxon>Arthropoda</taxon>
        <taxon>Crustacea</taxon>
        <taxon>Oligostraca</taxon>
        <taxon>Ostracoda</taxon>
        <taxon>Podocopa</taxon>
        <taxon>Podocopida</taxon>
        <taxon>Darwinulocopina</taxon>
        <taxon>Darwinuloidea</taxon>
        <taxon>Darwinulidae</taxon>
        <taxon>Darwinula</taxon>
    </lineage>
</organism>
<proteinExistence type="inferred from homology"/>
<keyword evidence="7" id="KW-1185">Reference proteome</keyword>
<dbReference type="AlphaFoldDB" id="A0A7R8X121"/>
<dbReference type="GO" id="GO:0016251">
    <property type="term" value="F:RNA polymerase II general transcription initiation factor activity"/>
    <property type="evidence" value="ECO:0007669"/>
    <property type="project" value="TreeGrafter"/>
</dbReference>
<sequence length="243" mass="26601">MAAMASLSKGDAQLKTDRNHFTRDRIQRDLNMDFSSPQNTPVSRPRLQYVTNILEDARVYAQHAKKKQIDVEDVRLALQFQLDRMFTSPPPRDLLLELARVRNSNPLPTLKPHAGPRLPPDRYCLFAPNFRLKNSKKGPGPTHGKTLQMGVLSSGPRQGAGRVGNSVISNSASFITSASKALPPSTGPAFTIQHPALSSTPGKAVVSITPRGSALEAGEVKMEVIPGGPLKRKREDDDDYDVM</sequence>
<dbReference type="SUPFAM" id="SSF47113">
    <property type="entry name" value="Histone-fold"/>
    <property type="match status" value="1"/>
</dbReference>
<dbReference type="GO" id="GO:0005669">
    <property type="term" value="C:transcription factor TFIID complex"/>
    <property type="evidence" value="ECO:0007669"/>
    <property type="project" value="TreeGrafter"/>
</dbReference>
<dbReference type="InterPro" id="IPR051431">
    <property type="entry name" value="TFIID_subunit_9"/>
</dbReference>
<evidence type="ECO:0000313" key="7">
    <source>
        <dbReference type="Proteomes" id="UP000677054"/>
    </source>
</evidence>
<evidence type="ECO:0000313" key="6">
    <source>
        <dbReference type="EMBL" id="CAD7240601.1"/>
    </source>
</evidence>
<dbReference type="InterPro" id="IPR003162">
    <property type="entry name" value="TFIID-31"/>
</dbReference>
<dbReference type="PANTHER" id="PTHR48068:SF4">
    <property type="entry name" value="TATA-BOX BINDING PROTEIN ASSOCIATED FACTOR 9"/>
    <property type="match status" value="1"/>
</dbReference>
<evidence type="ECO:0000256" key="2">
    <source>
        <dbReference type="ARBA" id="ARBA00007646"/>
    </source>
</evidence>